<proteinExistence type="predicted"/>
<gene>
    <name evidence="2" type="primary">Dwil\GK28197</name>
    <name evidence="2" type="ORF">Dwil_GK28197</name>
</gene>
<organism evidence="2 3">
    <name type="scientific">Drosophila willistoni</name>
    <name type="common">Fruit fly</name>
    <dbReference type="NCBI Taxonomy" id="7260"/>
    <lineage>
        <taxon>Eukaryota</taxon>
        <taxon>Metazoa</taxon>
        <taxon>Ecdysozoa</taxon>
        <taxon>Arthropoda</taxon>
        <taxon>Hexapoda</taxon>
        <taxon>Insecta</taxon>
        <taxon>Pterygota</taxon>
        <taxon>Neoptera</taxon>
        <taxon>Endopterygota</taxon>
        <taxon>Diptera</taxon>
        <taxon>Brachycera</taxon>
        <taxon>Muscomorpha</taxon>
        <taxon>Ephydroidea</taxon>
        <taxon>Drosophilidae</taxon>
        <taxon>Drosophila</taxon>
        <taxon>Sophophora</taxon>
    </lineage>
</organism>
<name>A0A0Q9X0R4_DROWI</name>
<keyword evidence="1" id="KW-0812">Transmembrane</keyword>
<evidence type="ECO:0000313" key="2">
    <source>
        <dbReference type="EMBL" id="KRF98315.1"/>
    </source>
</evidence>
<keyword evidence="1" id="KW-1133">Transmembrane helix</keyword>
<evidence type="ECO:0000313" key="3">
    <source>
        <dbReference type="Proteomes" id="UP000007798"/>
    </source>
</evidence>
<dbReference type="EMBL" id="CH963857">
    <property type="protein sequence ID" value="KRF98315.1"/>
    <property type="molecule type" value="Genomic_DNA"/>
</dbReference>
<protein>
    <recommendedName>
        <fullName evidence="4">Protein midgut expression 1</fullName>
    </recommendedName>
</protein>
<dbReference type="AlphaFoldDB" id="A0A0Q9X0R4"/>
<sequence length="76" mass="8086">MCACLGTALCCCAKIGVKLICCILFSGIGILIVLGLIIYFAFFHNKKPDPAKLIESAAADAVQKQFFGNLSLDGLF</sequence>
<accession>A0A0Q9X0R4</accession>
<reference evidence="2 3" key="1">
    <citation type="journal article" date="2007" name="Nature">
        <title>Evolution of genes and genomes on the Drosophila phylogeny.</title>
        <authorList>
            <consortium name="Drosophila 12 Genomes Consortium"/>
            <person name="Clark A.G."/>
            <person name="Eisen M.B."/>
            <person name="Smith D.R."/>
            <person name="Bergman C.M."/>
            <person name="Oliver B."/>
            <person name="Markow T.A."/>
            <person name="Kaufman T.C."/>
            <person name="Kellis M."/>
            <person name="Gelbart W."/>
            <person name="Iyer V.N."/>
            <person name="Pollard D.A."/>
            <person name="Sackton T.B."/>
            <person name="Larracuente A.M."/>
            <person name="Singh N.D."/>
            <person name="Abad J.P."/>
            <person name="Abt D.N."/>
            <person name="Adryan B."/>
            <person name="Aguade M."/>
            <person name="Akashi H."/>
            <person name="Anderson W.W."/>
            <person name="Aquadro C.F."/>
            <person name="Ardell D.H."/>
            <person name="Arguello R."/>
            <person name="Artieri C.G."/>
            <person name="Barbash D.A."/>
            <person name="Barker D."/>
            <person name="Barsanti P."/>
            <person name="Batterham P."/>
            <person name="Batzoglou S."/>
            <person name="Begun D."/>
            <person name="Bhutkar A."/>
            <person name="Blanco E."/>
            <person name="Bosak S.A."/>
            <person name="Bradley R.K."/>
            <person name="Brand A.D."/>
            <person name="Brent M.R."/>
            <person name="Brooks A.N."/>
            <person name="Brown R.H."/>
            <person name="Butlin R.K."/>
            <person name="Caggese C."/>
            <person name="Calvi B.R."/>
            <person name="Bernardo de Carvalho A."/>
            <person name="Caspi A."/>
            <person name="Castrezana S."/>
            <person name="Celniker S.E."/>
            <person name="Chang J.L."/>
            <person name="Chapple C."/>
            <person name="Chatterji S."/>
            <person name="Chinwalla A."/>
            <person name="Civetta A."/>
            <person name="Clifton S.W."/>
            <person name="Comeron J.M."/>
            <person name="Costello J.C."/>
            <person name="Coyne J.A."/>
            <person name="Daub J."/>
            <person name="David R.G."/>
            <person name="Delcher A.L."/>
            <person name="Delehaunty K."/>
            <person name="Do C.B."/>
            <person name="Ebling H."/>
            <person name="Edwards K."/>
            <person name="Eickbush T."/>
            <person name="Evans J.D."/>
            <person name="Filipski A."/>
            <person name="Findeiss S."/>
            <person name="Freyhult E."/>
            <person name="Fulton L."/>
            <person name="Fulton R."/>
            <person name="Garcia A.C."/>
            <person name="Gardiner A."/>
            <person name="Garfield D.A."/>
            <person name="Garvin B.E."/>
            <person name="Gibson G."/>
            <person name="Gilbert D."/>
            <person name="Gnerre S."/>
            <person name="Godfrey J."/>
            <person name="Good R."/>
            <person name="Gotea V."/>
            <person name="Gravely B."/>
            <person name="Greenberg A.J."/>
            <person name="Griffiths-Jones S."/>
            <person name="Gross S."/>
            <person name="Guigo R."/>
            <person name="Gustafson E.A."/>
            <person name="Haerty W."/>
            <person name="Hahn M.W."/>
            <person name="Halligan D.L."/>
            <person name="Halpern A.L."/>
            <person name="Halter G.M."/>
            <person name="Han M.V."/>
            <person name="Heger A."/>
            <person name="Hillier L."/>
            <person name="Hinrichs A.S."/>
            <person name="Holmes I."/>
            <person name="Hoskins R.A."/>
            <person name="Hubisz M.J."/>
            <person name="Hultmark D."/>
            <person name="Huntley M.A."/>
            <person name="Jaffe D.B."/>
            <person name="Jagadeeshan S."/>
            <person name="Jeck W.R."/>
            <person name="Johnson J."/>
            <person name="Jones C.D."/>
            <person name="Jordan W.C."/>
            <person name="Karpen G.H."/>
            <person name="Kataoka E."/>
            <person name="Keightley P.D."/>
            <person name="Kheradpour P."/>
            <person name="Kirkness E.F."/>
            <person name="Koerich L.B."/>
            <person name="Kristiansen K."/>
            <person name="Kudrna D."/>
            <person name="Kulathinal R.J."/>
            <person name="Kumar S."/>
            <person name="Kwok R."/>
            <person name="Lander E."/>
            <person name="Langley C.H."/>
            <person name="Lapoint R."/>
            <person name="Lazzaro B.P."/>
            <person name="Lee S.J."/>
            <person name="Levesque L."/>
            <person name="Li R."/>
            <person name="Lin C.F."/>
            <person name="Lin M.F."/>
            <person name="Lindblad-Toh K."/>
            <person name="Llopart A."/>
            <person name="Long M."/>
            <person name="Low L."/>
            <person name="Lozovsky E."/>
            <person name="Lu J."/>
            <person name="Luo M."/>
            <person name="Machado C.A."/>
            <person name="Makalowski W."/>
            <person name="Marzo M."/>
            <person name="Matsuda M."/>
            <person name="Matzkin L."/>
            <person name="McAllister B."/>
            <person name="McBride C.S."/>
            <person name="McKernan B."/>
            <person name="McKernan K."/>
            <person name="Mendez-Lago M."/>
            <person name="Minx P."/>
            <person name="Mollenhauer M.U."/>
            <person name="Montooth K."/>
            <person name="Mount S.M."/>
            <person name="Mu X."/>
            <person name="Myers E."/>
            <person name="Negre B."/>
            <person name="Newfeld S."/>
            <person name="Nielsen R."/>
            <person name="Noor M.A."/>
            <person name="O'Grady P."/>
            <person name="Pachter L."/>
            <person name="Papaceit M."/>
            <person name="Parisi M.J."/>
            <person name="Parisi M."/>
            <person name="Parts L."/>
            <person name="Pedersen J.S."/>
            <person name="Pesole G."/>
            <person name="Phillippy A.M."/>
            <person name="Ponting C.P."/>
            <person name="Pop M."/>
            <person name="Porcelli D."/>
            <person name="Powell J.R."/>
            <person name="Prohaska S."/>
            <person name="Pruitt K."/>
            <person name="Puig M."/>
            <person name="Quesneville H."/>
            <person name="Ram K.R."/>
            <person name="Rand D."/>
            <person name="Rasmussen M.D."/>
            <person name="Reed L.K."/>
            <person name="Reenan R."/>
            <person name="Reily A."/>
            <person name="Remington K.A."/>
            <person name="Rieger T.T."/>
            <person name="Ritchie M.G."/>
            <person name="Robin C."/>
            <person name="Rogers Y.H."/>
            <person name="Rohde C."/>
            <person name="Rozas J."/>
            <person name="Rubenfield M.J."/>
            <person name="Ruiz A."/>
            <person name="Russo S."/>
            <person name="Salzberg S.L."/>
            <person name="Sanchez-Gracia A."/>
            <person name="Saranga D.J."/>
            <person name="Sato H."/>
            <person name="Schaeffer S.W."/>
            <person name="Schatz M.C."/>
            <person name="Schlenke T."/>
            <person name="Schwartz R."/>
            <person name="Segarra C."/>
            <person name="Singh R.S."/>
            <person name="Sirot L."/>
            <person name="Sirota M."/>
            <person name="Sisneros N.B."/>
            <person name="Smith C.D."/>
            <person name="Smith T.F."/>
            <person name="Spieth J."/>
            <person name="Stage D.E."/>
            <person name="Stark A."/>
            <person name="Stephan W."/>
            <person name="Strausberg R.L."/>
            <person name="Strempel S."/>
            <person name="Sturgill D."/>
            <person name="Sutton G."/>
            <person name="Sutton G.G."/>
            <person name="Tao W."/>
            <person name="Teichmann S."/>
            <person name="Tobari Y.N."/>
            <person name="Tomimura Y."/>
            <person name="Tsolas J.M."/>
            <person name="Valente V.L."/>
            <person name="Venter E."/>
            <person name="Venter J.C."/>
            <person name="Vicario S."/>
            <person name="Vieira F.G."/>
            <person name="Vilella A.J."/>
            <person name="Villasante A."/>
            <person name="Walenz B."/>
            <person name="Wang J."/>
            <person name="Wasserman M."/>
            <person name="Watts T."/>
            <person name="Wilson D."/>
            <person name="Wilson R.K."/>
            <person name="Wing R.A."/>
            <person name="Wolfner M.F."/>
            <person name="Wong A."/>
            <person name="Wong G.K."/>
            <person name="Wu C.I."/>
            <person name="Wu G."/>
            <person name="Yamamoto D."/>
            <person name="Yang H.P."/>
            <person name="Yang S.P."/>
            <person name="Yorke J.A."/>
            <person name="Yoshida K."/>
            <person name="Zdobnov E."/>
            <person name="Zhang P."/>
            <person name="Zhang Y."/>
            <person name="Zimin A.V."/>
            <person name="Baldwin J."/>
            <person name="Abdouelleil A."/>
            <person name="Abdulkadir J."/>
            <person name="Abebe A."/>
            <person name="Abera B."/>
            <person name="Abreu J."/>
            <person name="Acer S.C."/>
            <person name="Aftuck L."/>
            <person name="Alexander A."/>
            <person name="An P."/>
            <person name="Anderson E."/>
            <person name="Anderson S."/>
            <person name="Arachi H."/>
            <person name="Azer M."/>
            <person name="Bachantsang P."/>
            <person name="Barry A."/>
            <person name="Bayul T."/>
            <person name="Berlin A."/>
            <person name="Bessette D."/>
            <person name="Bloom T."/>
            <person name="Blye J."/>
            <person name="Boguslavskiy L."/>
            <person name="Bonnet C."/>
            <person name="Boukhgalter B."/>
            <person name="Bourzgui I."/>
            <person name="Brown A."/>
            <person name="Cahill P."/>
            <person name="Channer S."/>
            <person name="Cheshatsang Y."/>
            <person name="Chuda L."/>
            <person name="Citroen M."/>
            <person name="Collymore A."/>
            <person name="Cooke P."/>
            <person name="Costello M."/>
            <person name="D'Aco K."/>
            <person name="Daza R."/>
            <person name="De Haan G."/>
            <person name="DeGray S."/>
            <person name="DeMaso C."/>
            <person name="Dhargay N."/>
            <person name="Dooley K."/>
            <person name="Dooley E."/>
            <person name="Doricent M."/>
            <person name="Dorje P."/>
            <person name="Dorjee K."/>
            <person name="Dupes A."/>
            <person name="Elong R."/>
            <person name="Falk J."/>
            <person name="Farina A."/>
            <person name="Faro S."/>
            <person name="Ferguson D."/>
            <person name="Fisher S."/>
            <person name="Foley C.D."/>
            <person name="Franke A."/>
            <person name="Friedrich D."/>
            <person name="Gadbois L."/>
            <person name="Gearin G."/>
            <person name="Gearin C.R."/>
            <person name="Giannoukos G."/>
            <person name="Goode T."/>
            <person name="Graham J."/>
            <person name="Grandbois E."/>
            <person name="Grewal S."/>
            <person name="Gyaltsen K."/>
            <person name="Hafez N."/>
            <person name="Hagos B."/>
            <person name="Hall J."/>
            <person name="Henson C."/>
            <person name="Hollinger A."/>
            <person name="Honan T."/>
            <person name="Huard M.D."/>
            <person name="Hughes L."/>
            <person name="Hurhula B."/>
            <person name="Husby M.E."/>
            <person name="Kamat A."/>
            <person name="Kanga B."/>
            <person name="Kashin S."/>
            <person name="Khazanovich D."/>
            <person name="Kisner P."/>
            <person name="Lance K."/>
            <person name="Lara M."/>
            <person name="Lee W."/>
            <person name="Lennon N."/>
            <person name="Letendre F."/>
            <person name="LeVine R."/>
            <person name="Lipovsky A."/>
            <person name="Liu X."/>
            <person name="Liu J."/>
            <person name="Liu S."/>
            <person name="Lokyitsang T."/>
            <person name="Lokyitsang Y."/>
            <person name="Lubonja R."/>
            <person name="Lui A."/>
            <person name="MacDonald P."/>
            <person name="Magnisalis V."/>
            <person name="Maru K."/>
            <person name="Matthews C."/>
            <person name="McCusker W."/>
            <person name="McDonough S."/>
            <person name="Mehta T."/>
            <person name="Meldrim J."/>
            <person name="Meneus L."/>
            <person name="Mihai O."/>
            <person name="Mihalev A."/>
            <person name="Mihova T."/>
            <person name="Mittelman R."/>
            <person name="Mlenga V."/>
            <person name="Montmayeur A."/>
            <person name="Mulrain L."/>
            <person name="Navidi A."/>
            <person name="Naylor J."/>
            <person name="Negash T."/>
            <person name="Nguyen T."/>
            <person name="Nguyen N."/>
            <person name="Nicol R."/>
            <person name="Norbu C."/>
            <person name="Norbu N."/>
            <person name="Novod N."/>
            <person name="O'Neill B."/>
            <person name="Osman S."/>
            <person name="Markiewicz E."/>
            <person name="Oyono O.L."/>
            <person name="Patti C."/>
            <person name="Phunkhang P."/>
            <person name="Pierre F."/>
            <person name="Priest M."/>
            <person name="Raghuraman S."/>
            <person name="Rege F."/>
            <person name="Reyes R."/>
            <person name="Rise C."/>
            <person name="Rogov P."/>
            <person name="Ross K."/>
            <person name="Ryan E."/>
            <person name="Settipalli S."/>
            <person name="Shea T."/>
            <person name="Sherpa N."/>
            <person name="Shi L."/>
            <person name="Shih D."/>
            <person name="Sparrow T."/>
            <person name="Spaulding J."/>
            <person name="Stalker J."/>
            <person name="Stange-Thomann N."/>
            <person name="Stavropoulos S."/>
            <person name="Stone C."/>
            <person name="Strader C."/>
            <person name="Tesfaye S."/>
            <person name="Thomson T."/>
            <person name="Thoulutsang Y."/>
            <person name="Thoulutsang D."/>
            <person name="Topham K."/>
            <person name="Topping I."/>
            <person name="Tsamla T."/>
            <person name="Vassiliev H."/>
            <person name="Vo A."/>
            <person name="Wangchuk T."/>
            <person name="Wangdi T."/>
            <person name="Weiand M."/>
            <person name="Wilkinson J."/>
            <person name="Wilson A."/>
            <person name="Yadav S."/>
            <person name="Young G."/>
            <person name="Yu Q."/>
            <person name="Zembek L."/>
            <person name="Zhong D."/>
            <person name="Zimmer A."/>
            <person name="Zwirko Z."/>
            <person name="Jaffe D.B."/>
            <person name="Alvarez P."/>
            <person name="Brockman W."/>
            <person name="Butler J."/>
            <person name="Chin C."/>
            <person name="Gnerre S."/>
            <person name="Grabherr M."/>
            <person name="Kleber M."/>
            <person name="Mauceli E."/>
            <person name="MacCallum I."/>
        </authorList>
    </citation>
    <scope>NUCLEOTIDE SEQUENCE [LARGE SCALE GENOMIC DNA]</scope>
    <source>
        <strain evidence="3">Tucson 14030-0811.24</strain>
    </source>
</reference>
<evidence type="ECO:0008006" key="4">
    <source>
        <dbReference type="Google" id="ProtNLM"/>
    </source>
</evidence>
<feature type="transmembrane region" description="Helical" evidence="1">
    <location>
        <begin position="23"/>
        <end position="43"/>
    </location>
</feature>
<keyword evidence="3" id="KW-1185">Reference proteome</keyword>
<keyword evidence="1" id="KW-0472">Membrane</keyword>
<dbReference type="InParanoid" id="A0A0Q9X0R4"/>
<dbReference type="Proteomes" id="UP000007798">
    <property type="component" value="Unassembled WGS sequence"/>
</dbReference>
<evidence type="ECO:0000256" key="1">
    <source>
        <dbReference type="SAM" id="Phobius"/>
    </source>
</evidence>